<dbReference type="EMBL" id="MFGB01000023">
    <property type="protein sequence ID" value="OGF25186.1"/>
    <property type="molecule type" value="Genomic_DNA"/>
</dbReference>
<name>A0A1F5SF30_9BACT</name>
<dbReference type="Proteomes" id="UP000178367">
    <property type="component" value="Unassembled WGS sequence"/>
</dbReference>
<evidence type="ECO:0000256" key="1">
    <source>
        <dbReference type="SAM" id="Phobius"/>
    </source>
</evidence>
<gene>
    <name evidence="2" type="ORF">A2227_07655</name>
</gene>
<keyword evidence="1" id="KW-0472">Membrane</keyword>
<evidence type="ECO:0000313" key="3">
    <source>
        <dbReference type="Proteomes" id="UP000178367"/>
    </source>
</evidence>
<protein>
    <recommendedName>
        <fullName evidence="4">Major facilitator superfamily (MFS) profile domain-containing protein</fullName>
    </recommendedName>
</protein>
<dbReference type="InterPro" id="IPR036259">
    <property type="entry name" value="MFS_trans_sf"/>
</dbReference>
<evidence type="ECO:0000313" key="2">
    <source>
        <dbReference type="EMBL" id="OGF25186.1"/>
    </source>
</evidence>
<dbReference type="STRING" id="1797994.A2227_07655"/>
<accession>A0A1F5SF30</accession>
<feature type="transmembrane region" description="Helical" evidence="1">
    <location>
        <begin position="267"/>
        <end position="288"/>
    </location>
</feature>
<comment type="caution">
    <text evidence="2">The sequence shown here is derived from an EMBL/GenBank/DDBJ whole genome shotgun (WGS) entry which is preliminary data.</text>
</comment>
<keyword evidence="1" id="KW-1133">Transmembrane helix</keyword>
<dbReference type="PANTHER" id="PTHR23526">
    <property type="entry name" value="INTEGRAL MEMBRANE TRANSPORT PROTEIN-RELATED"/>
    <property type="match status" value="1"/>
</dbReference>
<feature type="transmembrane region" description="Helical" evidence="1">
    <location>
        <begin position="97"/>
        <end position="115"/>
    </location>
</feature>
<feature type="transmembrane region" description="Helical" evidence="1">
    <location>
        <begin position="136"/>
        <end position="156"/>
    </location>
</feature>
<dbReference type="InterPro" id="IPR011701">
    <property type="entry name" value="MFS"/>
</dbReference>
<organism evidence="2 3">
    <name type="scientific">Candidatus Falkowbacteria bacterium RIFOXYA2_FULL_47_19</name>
    <dbReference type="NCBI Taxonomy" id="1797994"/>
    <lineage>
        <taxon>Bacteria</taxon>
        <taxon>Candidatus Falkowiibacteriota</taxon>
    </lineage>
</organism>
<dbReference type="AlphaFoldDB" id="A0A1F5SF30"/>
<feature type="transmembrane region" description="Helical" evidence="1">
    <location>
        <begin position="44"/>
        <end position="62"/>
    </location>
</feature>
<dbReference type="Gene3D" id="1.20.1250.20">
    <property type="entry name" value="MFS general substrate transporter like domains"/>
    <property type="match status" value="2"/>
</dbReference>
<proteinExistence type="predicted"/>
<dbReference type="GO" id="GO:0022857">
    <property type="term" value="F:transmembrane transporter activity"/>
    <property type="evidence" value="ECO:0007669"/>
    <property type="project" value="InterPro"/>
</dbReference>
<dbReference type="PANTHER" id="PTHR23526:SF2">
    <property type="entry name" value="MAJOR FACILITATOR SUPERFAMILY (MFS) PROFILE DOMAIN-CONTAINING PROTEIN"/>
    <property type="match status" value="1"/>
</dbReference>
<feature type="transmembrane region" description="Helical" evidence="1">
    <location>
        <begin position="300"/>
        <end position="318"/>
    </location>
</feature>
<sequence length="401" mass="44666">MSPEKNNLKPIYTMHSIEGFAMSLIGIFIPIYILTLGYAISDLFVFFMVHYALLPVFGFLAIRIAGRIGLQKTIMTRFPFLFAYLILLFMLKTEDIPLSLIAVLMSLNSALYWIPLHILFARNTDKKEAGSATGKLFALPQIASLAGPLLGGFIAAAFGFKALIGTVCAFLLLSILPLLTGGPRKSHFGFMGRMLALPQLGGAAHAAHHTLVEVLPYKPDFRFEFSRGWKLFKKHPKYFFAEIFDNIGEETEAIIWPVFVYLNLLNVAAVGFLGTFLGLGSILVTILAGRMTDKHGWKKIMRIGAVFLTLLWTARYFAESEAVFYVLSILAGMLTVLFLLPYTSRVYSLADKKSIDEFFVFREIPVAIGRVVLLSAALLFVDHLNALFPIAGAAYLYFLFL</sequence>
<dbReference type="Pfam" id="PF07690">
    <property type="entry name" value="MFS_1"/>
    <property type="match status" value="1"/>
</dbReference>
<feature type="transmembrane region" description="Helical" evidence="1">
    <location>
        <begin position="371"/>
        <end position="398"/>
    </location>
</feature>
<feature type="transmembrane region" description="Helical" evidence="1">
    <location>
        <begin position="324"/>
        <end position="343"/>
    </location>
</feature>
<evidence type="ECO:0008006" key="4">
    <source>
        <dbReference type="Google" id="ProtNLM"/>
    </source>
</evidence>
<feature type="transmembrane region" description="Helical" evidence="1">
    <location>
        <begin position="162"/>
        <end position="182"/>
    </location>
</feature>
<feature type="transmembrane region" description="Helical" evidence="1">
    <location>
        <begin position="74"/>
        <end position="91"/>
    </location>
</feature>
<reference evidence="2 3" key="1">
    <citation type="journal article" date="2016" name="Nat. Commun.">
        <title>Thousands of microbial genomes shed light on interconnected biogeochemical processes in an aquifer system.</title>
        <authorList>
            <person name="Anantharaman K."/>
            <person name="Brown C.T."/>
            <person name="Hug L.A."/>
            <person name="Sharon I."/>
            <person name="Castelle C.J."/>
            <person name="Probst A.J."/>
            <person name="Thomas B.C."/>
            <person name="Singh A."/>
            <person name="Wilkins M.J."/>
            <person name="Karaoz U."/>
            <person name="Brodie E.L."/>
            <person name="Williams K.H."/>
            <person name="Hubbard S.S."/>
            <person name="Banfield J.F."/>
        </authorList>
    </citation>
    <scope>NUCLEOTIDE SEQUENCE [LARGE SCALE GENOMIC DNA]</scope>
</reference>
<feature type="transmembrane region" description="Helical" evidence="1">
    <location>
        <begin position="20"/>
        <end position="38"/>
    </location>
</feature>
<keyword evidence="1" id="KW-0812">Transmembrane</keyword>
<dbReference type="InterPro" id="IPR052528">
    <property type="entry name" value="Sugar_transport-like"/>
</dbReference>
<dbReference type="SUPFAM" id="SSF103473">
    <property type="entry name" value="MFS general substrate transporter"/>
    <property type="match status" value="1"/>
</dbReference>